<gene>
    <name evidence="7" type="ORF">CEURO_LOCUS12683</name>
</gene>
<dbReference type="Pfam" id="PF10551">
    <property type="entry name" value="MULE"/>
    <property type="match status" value="1"/>
</dbReference>
<dbReference type="PROSITE" id="PS50966">
    <property type="entry name" value="ZF_SWIM"/>
    <property type="match status" value="1"/>
</dbReference>
<feature type="region of interest" description="Disordered" evidence="5">
    <location>
        <begin position="734"/>
        <end position="767"/>
    </location>
</feature>
<dbReference type="InterPro" id="IPR006564">
    <property type="entry name" value="Znf_PMZ"/>
</dbReference>
<dbReference type="PANTHER" id="PTHR31973">
    <property type="entry name" value="POLYPROTEIN, PUTATIVE-RELATED"/>
    <property type="match status" value="1"/>
</dbReference>
<keyword evidence="8" id="KW-1185">Reference proteome</keyword>
<protein>
    <recommendedName>
        <fullName evidence="6">SWIM-type domain-containing protein</fullName>
    </recommendedName>
</protein>
<feature type="region of interest" description="Disordered" evidence="5">
    <location>
        <begin position="115"/>
        <end position="180"/>
    </location>
</feature>
<evidence type="ECO:0000256" key="1">
    <source>
        <dbReference type="ARBA" id="ARBA00022723"/>
    </source>
</evidence>
<evidence type="ECO:0000256" key="2">
    <source>
        <dbReference type="ARBA" id="ARBA00022771"/>
    </source>
</evidence>
<keyword evidence="2 4" id="KW-0863">Zinc-finger</keyword>
<keyword evidence="1" id="KW-0479">Metal-binding</keyword>
<dbReference type="GO" id="GO:0008270">
    <property type="term" value="F:zinc ion binding"/>
    <property type="evidence" value="ECO:0007669"/>
    <property type="project" value="UniProtKB-KW"/>
</dbReference>
<keyword evidence="3" id="KW-0862">Zinc</keyword>
<accession>A0A9P0ZBR0</accession>
<evidence type="ECO:0000313" key="8">
    <source>
        <dbReference type="Proteomes" id="UP001152484"/>
    </source>
</evidence>
<dbReference type="Pfam" id="PF04434">
    <property type="entry name" value="SWIM"/>
    <property type="match status" value="1"/>
</dbReference>
<dbReference type="InterPro" id="IPR007527">
    <property type="entry name" value="Znf_SWIM"/>
</dbReference>
<feature type="compositionally biased region" description="Polar residues" evidence="5">
    <location>
        <begin position="137"/>
        <end position="150"/>
    </location>
</feature>
<dbReference type="Proteomes" id="UP001152484">
    <property type="component" value="Unassembled WGS sequence"/>
</dbReference>
<organism evidence="7 8">
    <name type="scientific">Cuscuta europaea</name>
    <name type="common">European dodder</name>
    <dbReference type="NCBI Taxonomy" id="41803"/>
    <lineage>
        <taxon>Eukaryota</taxon>
        <taxon>Viridiplantae</taxon>
        <taxon>Streptophyta</taxon>
        <taxon>Embryophyta</taxon>
        <taxon>Tracheophyta</taxon>
        <taxon>Spermatophyta</taxon>
        <taxon>Magnoliopsida</taxon>
        <taxon>eudicotyledons</taxon>
        <taxon>Gunneridae</taxon>
        <taxon>Pentapetalae</taxon>
        <taxon>asterids</taxon>
        <taxon>lamiids</taxon>
        <taxon>Solanales</taxon>
        <taxon>Convolvulaceae</taxon>
        <taxon>Cuscuteae</taxon>
        <taxon>Cuscuta</taxon>
        <taxon>Cuscuta subgen. Cuscuta</taxon>
    </lineage>
</organism>
<sequence length="767" mass="88340">MSSEGNIVVMVHWNGSTSQKDDEIEYSIPPRAVLFISEADDYTTIHENVLNHVRGDGFSEIKLIYGKLPKYKNSVYVASRLWPIHDEQTWRHFFRIAKNEYEELHIYVEASATPPQTLTFHGTPREEGPSSVYGRRNNGQTFQNYESPVTNLGEESDDPDYEQGFSSDVDSSTSDDSDDVVDTTWANVELEEPYVQALDSEPERIEVGAVYCSYDTLKEAVARENIRQFRQFRTVDKRPRSWKAVCIDPTLCTWHIQAGEGMTSKKWKVKKYQPHHSCREDPVMARDDRLLTAKIIASEIAPKVKVDPDYSIKLIMSDIYEKFNIRVSYKKAWNGRLIALERKFGNWEASYNELPMLLESIQFSNPGTVVHLQSQQAGTPDTSEFRRVFWSFKASIDGFRFCLPVVSVDGTHLYGKYKGVLLVAVAMNANREIFPLAYAVVESENADSWSWFFARVMRDVVGNHRSVCIISDRHAGIESAFRALRELRSPQVSKHYCLRHIRSNFMTKFRNAELKKLCWQAGSTPTEQEFHDCMQQIRDINESAFLYLNEIPVEMWALSYDDGKRYGILTTNLSESFNNVLKRCRTLPITALVKATFDKVVQLFADRRNAGIMWHQAGFLYPQNIWKDVLERSQRRYHTTIVSHNRTTGIYSVAIGSHDPVTIDLTRQECGCEYWKQNGMPCVHAYAICRFLKITVDSLIPAVYSLNDYIRTYASDIMPINNYLNVMAETSHTLLPPPNNRSARAGRPQRTRFPNEMDLRSTRRGHE</sequence>
<dbReference type="EMBL" id="CAMAPE010000031">
    <property type="protein sequence ID" value="CAH9094295.1"/>
    <property type="molecule type" value="Genomic_DNA"/>
</dbReference>
<dbReference type="SMART" id="SM00575">
    <property type="entry name" value="ZnF_PMZ"/>
    <property type="match status" value="1"/>
</dbReference>
<evidence type="ECO:0000259" key="6">
    <source>
        <dbReference type="PROSITE" id="PS50966"/>
    </source>
</evidence>
<dbReference type="InterPro" id="IPR018289">
    <property type="entry name" value="MULE_transposase_dom"/>
</dbReference>
<evidence type="ECO:0000256" key="3">
    <source>
        <dbReference type="ARBA" id="ARBA00022833"/>
    </source>
</evidence>
<dbReference type="OrthoDB" id="1309162at2759"/>
<evidence type="ECO:0000256" key="5">
    <source>
        <dbReference type="SAM" id="MobiDB-lite"/>
    </source>
</evidence>
<name>A0A9P0ZBR0_CUSEU</name>
<reference evidence="7" key="1">
    <citation type="submission" date="2022-07" db="EMBL/GenBank/DDBJ databases">
        <authorList>
            <person name="Macas J."/>
            <person name="Novak P."/>
            <person name="Neumann P."/>
        </authorList>
    </citation>
    <scope>NUCLEOTIDE SEQUENCE</scope>
</reference>
<evidence type="ECO:0000313" key="7">
    <source>
        <dbReference type="EMBL" id="CAH9094295.1"/>
    </source>
</evidence>
<comment type="caution">
    <text evidence="7">The sequence shown here is derived from an EMBL/GenBank/DDBJ whole genome shotgun (WGS) entry which is preliminary data.</text>
</comment>
<feature type="domain" description="SWIM-type" evidence="6">
    <location>
        <begin position="651"/>
        <end position="693"/>
    </location>
</feature>
<proteinExistence type="predicted"/>
<evidence type="ECO:0000256" key="4">
    <source>
        <dbReference type="PROSITE-ProRule" id="PRU00325"/>
    </source>
</evidence>
<dbReference type="PANTHER" id="PTHR31973:SF195">
    <property type="entry name" value="MUDR FAMILY TRANSPOSASE"/>
    <property type="match status" value="1"/>
</dbReference>
<dbReference type="AlphaFoldDB" id="A0A9P0ZBR0"/>